<gene>
    <name evidence="16" type="ORF">O181_075522</name>
</gene>
<keyword evidence="9" id="KW-0229">DNA integration</keyword>
<dbReference type="EMBL" id="AVOT02040566">
    <property type="protein sequence ID" value="MBW0535807.1"/>
    <property type="molecule type" value="Genomic_DNA"/>
</dbReference>
<dbReference type="InterPro" id="IPR012337">
    <property type="entry name" value="RNaseH-like_sf"/>
</dbReference>
<comment type="catalytic activity">
    <reaction evidence="14">
        <text>DNA(n) + a 2'-deoxyribonucleoside 5'-triphosphate = DNA(n+1) + diphosphate</text>
        <dbReference type="Rhea" id="RHEA:22508"/>
        <dbReference type="Rhea" id="RHEA-COMP:17339"/>
        <dbReference type="Rhea" id="RHEA-COMP:17340"/>
        <dbReference type="ChEBI" id="CHEBI:33019"/>
        <dbReference type="ChEBI" id="CHEBI:61560"/>
        <dbReference type="ChEBI" id="CHEBI:173112"/>
        <dbReference type="EC" id="2.7.7.7"/>
    </reaction>
</comment>
<dbReference type="GO" id="GO:0003964">
    <property type="term" value="F:RNA-directed DNA polymerase activity"/>
    <property type="evidence" value="ECO:0007669"/>
    <property type="project" value="UniProtKB-KW"/>
</dbReference>
<keyword evidence="6" id="KW-0378">Hydrolase</keyword>
<evidence type="ECO:0000313" key="16">
    <source>
        <dbReference type="EMBL" id="MBW0535807.1"/>
    </source>
</evidence>
<evidence type="ECO:0000256" key="5">
    <source>
        <dbReference type="ARBA" id="ARBA00022759"/>
    </source>
</evidence>
<keyword evidence="8" id="KW-0694">RNA-binding</keyword>
<dbReference type="PROSITE" id="PS50994">
    <property type="entry name" value="INTEGRASE"/>
    <property type="match status" value="1"/>
</dbReference>
<evidence type="ECO:0000256" key="3">
    <source>
        <dbReference type="ARBA" id="ARBA00022722"/>
    </source>
</evidence>
<evidence type="ECO:0000256" key="11">
    <source>
        <dbReference type="ARBA" id="ARBA00022932"/>
    </source>
</evidence>
<keyword evidence="2" id="KW-0548">Nucleotidyltransferase</keyword>
<accession>A0A9Q3FCT5</accession>
<evidence type="ECO:0000256" key="8">
    <source>
        <dbReference type="ARBA" id="ARBA00022884"/>
    </source>
</evidence>
<keyword evidence="5" id="KW-0255">Endonuclease</keyword>
<dbReference type="GO" id="GO:0032196">
    <property type="term" value="P:transposition"/>
    <property type="evidence" value="ECO:0007669"/>
    <property type="project" value="UniProtKB-KW"/>
</dbReference>
<keyword evidence="11" id="KW-0239">DNA-directed DNA polymerase</keyword>
<dbReference type="InterPro" id="IPR025724">
    <property type="entry name" value="GAG-pre-integrase_dom"/>
</dbReference>
<keyword evidence="11" id="KW-0808">Transferase</keyword>
<dbReference type="SUPFAM" id="SSF53098">
    <property type="entry name" value="Ribonuclease H-like"/>
    <property type="match status" value="1"/>
</dbReference>
<comment type="caution">
    <text evidence="16">The sequence shown here is derived from an EMBL/GenBank/DDBJ whole genome shotgun (WGS) entry which is preliminary data.</text>
</comment>
<reference evidence="16" key="1">
    <citation type="submission" date="2021-03" db="EMBL/GenBank/DDBJ databases">
        <title>Draft genome sequence of rust myrtle Austropuccinia psidii MF-1, a brazilian biotype.</title>
        <authorList>
            <person name="Quecine M.C."/>
            <person name="Pachon D.M.R."/>
            <person name="Bonatelli M.L."/>
            <person name="Correr F.H."/>
            <person name="Franceschini L.M."/>
            <person name="Leite T.F."/>
            <person name="Margarido G.R.A."/>
            <person name="Almeida C.A."/>
            <person name="Ferrarezi J.A."/>
            <person name="Labate C.A."/>
        </authorList>
    </citation>
    <scope>NUCLEOTIDE SEQUENCE</scope>
    <source>
        <strain evidence="16">MF-1</strain>
    </source>
</reference>
<dbReference type="InterPro" id="IPR039537">
    <property type="entry name" value="Retrotran_Ty1/copia-like"/>
</dbReference>
<proteinExistence type="predicted"/>
<dbReference type="GO" id="GO:0016787">
    <property type="term" value="F:hydrolase activity"/>
    <property type="evidence" value="ECO:0007669"/>
    <property type="project" value="UniProtKB-KW"/>
</dbReference>
<dbReference type="Proteomes" id="UP000765509">
    <property type="component" value="Unassembled WGS sequence"/>
</dbReference>
<keyword evidence="17" id="KW-1185">Reference proteome</keyword>
<keyword evidence="10" id="KW-0695">RNA-directed DNA polymerase</keyword>
<dbReference type="OrthoDB" id="913584at2759"/>
<organism evidence="16 17">
    <name type="scientific">Austropuccinia psidii MF-1</name>
    <dbReference type="NCBI Taxonomy" id="1389203"/>
    <lineage>
        <taxon>Eukaryota</taxon>
        <taxon>Fungi</taxon>
        <taxon>Dikarya</taxon>
        <taxon>Basidiomycota</taxon>
        <taxon>Pucciniomycotina</taxon>
        <taxon>Pucciniomycetes</taxon>
        <taxon>Pucciniales</taxon>
        <taxon>Sphaerophragmiaceae</taxon>
        <taxon>Austropuccinia</taxon>
    </lineage>
</organism>
<evidence type="ECO:0000256" key="1">
    <source>
        <dbReference type="ARBA" id="ARBA00022578"/>
    </source>
</evidence>
<name>A0A9Q3FCT5_9BASI</name>
<dbReference type="PANTHER" id="PTHR42648">
    <property type="entry name" value="TRANSPOSASE, PUTATIVE-RELATED"/>
    <property type="match status" value="1"/>
</dbReference>
<evidence type="ECO:0000256" key="7">
    <source>
        <dbReference type="ARBA" id="ARBA00022842"/>
    </source>
</evidence>
<keyword evidence="4" id="KW-0479">Metal-binding</keyword>
<evidence type="ECO:0000256" key="13">
    <source>
        <dbReference type="ARBA" id="ARBA00048173"/>
    </source>
</evidence>
<keyword evidence="12" id="KW-0233">DNA recombination</keyword>
<dbReference type="InterPro" id="IPR001584">
    <property type="entry name" value="Integrase_cat-core"/>
</dbReference>
<comment type="catalytic activity">
    <reaction evidence="13">
        <text>DNA(n) + a 2'-deoxyribonucleoside 5'-triphosphate = DNA(n+1) + diphosphate</text>
        <dbReference type="Rhea" id="RHEA:22508"/>
        <dbReference type="Rhea" id="RHEA-COMP:17339"/>
        <dbReference type="Rhea" id="RHEA-COMP:17340"/>
        <dbReference type="ChEBI" id="CHEBI:33019"/>
        <dbReference type="ChEBI" id="CHEBI:61560"/>
        <dbReference type="ChEBI" id="CHEBI:173112"/>
        <dbReference type="EC" id="2.7.7.49"/>
    </reaction>
</comment>
<dbReference type="GO" id="GO:0003723">
    <property type="term" value="F:RNA binding"/>
    <property type="evidence" value="ECO:0007669"/>
    <property type="project" value="UniProtKB-KW"/>
</dbReference>
<evidence type="ECO:0000256" key="12">
    <source>
        <dbReference type="ARBA" id="ARBA00023172"/>
    </source>
</evidence>
<evidence type="ECO:0000256" key="14">
    <source>
        <dbReference type="ARBA" id="ARBA00049244"/>
    </source>
</evidence>
<keyword evidence="3" id="KW-0540">Nuclease</keyword>
<dbReference type="InterPro" id="IPR036397">
    <property type="entry name" value="RNaseH_sf"/>
</dbReference>
<dbReference type="Gene3D" id="3.30.420.10">
    <property type="entry name" value="Ribonuclease H-like superfamily/Ribonuclease H"/>
    <property type="match status" value="1"/>
</dbReference>
<dbReference type="Pfam" id="PF13976">
    <property type="entry name" value="gag_pre-integrs"/>
    <property type="match status" value="1"/>
</dbReference>
<protein>
    <recommendedName>
        <fullName evidence="15">Integrase catalytic domain-containing protein</fullName>
    </recommendedName>
</protein>
<dbReference type="GO" id="GO:0006310">
    <property type="term" value="P:DNA recombination"/>
    <property type="evidence" value="ECO:0007669"/>
    <property type="project" value="UniProtKB-KW"/>
</dbReference>
<sequence length="326" mass="37369">MSYTAGKSFPSFKKNSRWFLPVSSNSTHSIITPVRCEPNNSVDRPDIIEKDDANDLNVLWHQRMGHLSARNLNRMMKFNAVLGIKPFNLKPIGICHPCSVAKSKHLPIKNASLNMVQEPGDVIVADLMGPLPLSMNNMKYILMIQDAFSRVVVSIPISDKSEAKFKLQQWITQFINVTSNTIKVIQTNNGSEFKNNTFSDFLKKKGIIHEFAMPYEHHQNGRIERTNRTISEMARTLLIASRLPAFLWPWAFRHATWIFNRSLHCDEEKTPFEILGKKKQSLELLWVFGAKSFIHNHNARKDLMSRVYTRYHLGLAFLDSGKEGDS</sequence>
<keyword evidence="7" id="KW-0460">Magnesium</keyword>
<dbReference type="AlphaFoldDB" id="A0A9Q3FCT5"/>
<dbReference type="GO" id="GO:0004519">
    <property type="term" value="F:endonuclease activity"/>
    <property type="evidence" value="ECO:0007669"/>
    <property type="project" value="UniProtKB-KW"/>
</dbReference>
<keyword evidence="1" id="KW-0815">Transposition</keyword>
<evidence type="ECO:0000256" key="9">
    <source>
        <dbReference type="ARBA" id="ARBA00022908"/>
    </source>
</evidence>
<dbReference type="GO" id="GO:0003887">
    <property type="term" value="F:DNA-directed DNA polymerase activity"/>
    <property type="evidence" value="ECO:0007669"/>
    <property type="project" value="UniProtKB-KW"/>
</dbReference>
<dbReference type="GO" id="GO:0046872">
    <property type="term" value="F:metal ion binding"/>
    <property type="evidence" value="ECO:0007669"/>
    <property type="project" value="UniProtKB-KW"/>
</dbReference>
<evidence type="ECO:0000256" key="6">
    <source>
        <dbReference type="ARBA" id="ARBA00022801"/>
    </source>
</evidence>
<evidence type="ECO:0000256" key="4">
    <source>
        <dbReference type="ARBA" id="ARBA00022723"/>
    </source>
</evidence>
<dbReference type="GO" id="GO:0005634">
    <property type="term" value="C:nucleus"/>
    <property type="evidence" value="ECO:0007669"/>
    <property type="project" value="UniProtKB-ARBA"/>
</dbReference>
<evidence type="ECO:0000256" key="10">
    <source>
        <dbReference type="ARBA" id="ARBA00022918"/>
    </source>
</evidence>
<dbReference type="PANTHER" id="PTHR42648:SF11">
    <property type="entry name" value="TRANSPOSON TY4-P GAG-POL POLYPROTEIN"/>
    <property type="match status" value="1"/>
</dbReference>
<dbReference type="Pfam" id="PF00665">
    <property type="entry name" value="rve"/>
    <property type="match status" value="1"/>
</dbReference>
<evidence type="ECO:0000256" key="2">
    <source>
        <dbReference type="ARBA" id="ARBA00022695"/>
    </source>
</evidence>
<feature type="domain" description="Integrase catalytic" evidence="15">
    <location>
        <begin position="115"/>
        <end position="279"/>
    </location>
</feature>
<evidence type="ECO:0000313" key="17">
    <source>
        <dbReference type="Proteomes" id="UP000765509"/>
    </source>
</evidence>
<dbReference type="GO" id="GO:0015074">
    <property type="term" value="P:DNA integration"/>
    <property type="evidence" value="ECO:0007669"/>
    <property type="project" value="UniProtKB-KW"/>
</dbReference>
<evidence type="ECO:0000259" key="15">
    <source>
        <dbReference type="PROSITE" id="PS50994"/>
    </source>
</evidence>